<feature type="compositionally biased region" description="Basic and acidic residues" evidence="1">
    <location>
        <begin position="1"/>
        <end position="11"/>
    </location>
</feature>
<keyword evidence="3" id="KW-1185">Reference proteome</keyword>
<feature type="region of interest" description="Disordered" evidence="1">
    <location>
        <begin position="1"/>
        <end position="39"/>
    </location>
</feature>
<accession>A0A6A6RPI7</accession>
<dbReference type="Proteomes" id="UP000799753">
    <property type="component" value="Unassembled WGS sequence"/>
</dbReference>
<protein>
    <submittedName>
        <fullName evidence="2">Uncharacterized protein</fullName>
    </submittedName>
</protein>
<reference evidence="2" key="1">
    <citation type="journal article" date="2020" name="Stud. Mycol.">
        <title>101 Dothideomycetes genomes: a test case for predicting lifestyles and emergence of pathogens.</title>
        <authorList>
            <person name="Haridas S."/>
            <person name="Albert R."/>
            <person name="Binder M."/>
            <person name="Bloem J."/>
            <person name="Labutti K."/>
            <person name="Salamov A."/>
            <person name="Andreopoulos B."/>
            <person name="Baker S."/>
            <person name="Barry K."/>
            <person name="Bills G."/>
            <person name="Bluhm B."/>
            <person name="Cannon C."/>
            <person name="Castanera R."/>
            <person name="Culley D."/>
            <person name="Daum C."/>
            <person name="Ezra D."/>
            <person name="Gonzalez J."/>
            <person name="Henrissat B."/>
            <person name="Kuo A."/>
            <person name="Liang C."/>
            <person name="Lipzen A."/>
            <person name="Lutzoni F."/>
            <person name="Magnuson J."/>
            <person name="Mondo S."/>
            <person name="Nolan M."/>
            <person name="Ohm R."/>
            <person name="Pangilinan J."/>
            <person name="Park H.-J."/>
            <person name="Ramirez L."/>
            <person name="Alfaro M."/>
            <person name="Sun H."/>
            <person name="Tritt A."/>
            <person name="Yoshinaga Y."/>
            <person name="Zwiers L.-H."/>
            <person name="Turgeon B."/>
            <person name="Goodwin S."/>
            <person name="Spatafora J."/>
            <person name="Crous P."/>
            <person name="Grigoriev I."/>
        </authorList>
    </citation>
    <scope>NUCLEOTIDE SEQUENCE</scope>
    <source>
        <strain evidence="2">CBS 473.64</strain>
    </source>
</reference>
<organism evidence="2 3">
    <name type="scientific">Massarina eburnea CBS 473.64</name>
    <dbReference type="NCBI Taxonomy" id="1395130"/>
    <lineage>
        <taxon>Eukaryota</taxon>
        <taxon>Fungi</taxon>
        <taxon>Dikarya</taxon>
        <taxon>Ascomycota</taxon>
        <taxon>Pezizomycotina</taxon>
        <taxon>Dothideomycetes</taxon>
        <taxon>Pleosporomycetidae</taxon>
        <taxon>Pleosporales</taxon>
        <taxon>Massarineae</taxon>
        <taxon>Massarinaceae</taxon>
        <taxon>Massarina</taxon>
    </lineage>
</organism>
<feature type="compositionally biased region" description="Low complexity" evidence="1">
    <location>
        <begin position="28"/>
        <end position="37"/>
    </location>
</feature>
<dbReference type="AlphaFoldDB" id="A0A6A6RPI7"/>
<dbReference type="EMBL" id="MU006799">
    <property type="protein sequence ID" value="KAF2636373.1"/>
    <property type="molecule type" value="Genomic_DNA"/>
</dbReference>
<proteinExistence type="predicted"/>
<evidence type="ECO:0000256" key="1">
    <source>
        <dbReference type="SAM" id="MobiDB-lite"/>
    </source>
</evidence>
<feature type="compositionally biased region" description="Basic residues" evidence="1">
    <location>
        <begin position="12"/>
        <end position="27"/>
    </location>
</feature>
<evidence type="ECO:0000313" key="2">
    <source>
        <dbReference type="EMBL" id="KAF2636373.1"/>
    </source>
</evidence>
<sequence length="114" mass="13099">MTSVETREPHIRGRSQRSRSLGARRKWTSLSQSSSQTNTHFRTGIRPISIFILCLIVRLFTLHSSLNTQSSSITFCTTINFALQLFIPFPSIPLHTPQSLLTHLWHLCMKYEQA</sequence>
<name>A0A6A6RPI7_9PLEO</name>
<gene>
    <name evidence="2" type="ORF">P280DRAFT_156711</name>
</gene>
<evidence type="ECO:0000313" key="3">
    <source>
        <dbReference type="Proteomes" id="UP000799753"/>
    </source>
</evidence>